<proteinExistence type="predicted"/>
<gene>
    <name evidence="1" type="ORF">METZ01_LOCUS401132</name>
</gene>
<evidence type="ECO:0000313" key="1">
    <source>
        <dbReference type="EMBL" id="SVD48278.1"/>
    </source>
</evidence>
<protein>
    <recommendedName>
        <fullName evidence="2">Serine aminopeptidase S33 domain-containing protein</fullName>
    </recommendedName>
</protein>
<sequence>MKMTMVNLLLILFVFYCSTLAFFFVKQSSFIFLTTGITKSQESLLRKFSHFEVNINHNGFNLHGWLINREISAEHPLIIYYGGNAEEISHNLFNLEKYEKESLLFMNYRGYGRSTGSPSQSSLFSDALFIFDHISDTYSIPST</sequence>
<dbReference type="EMBL" id="UINC01153515">
    <property type="protein sequence ID" value="SVD48278.1"/>
    <property type="molecule type" value="Genomic_DNA"/>
</dbReference>
<dbReference type="SUPFAM" id="SSF53474">
    <property type="entry name" value="alpha/beta-Hydrolases"/>
    <property type="match status" value="1"/>
</dbReference>
<evidence type="ECO:0008006" key="2">
    <source>
        <dbReference type="Google" id="ProtNLM"/>
    </source>
</evidence>
<feature type="non-terminal residue" evidence="1">
    <location>
        <position position="143"/>
    </location>
</feature>
<name>A0A382VQX4_9ZZZZ</name>
<organism evidence="1">
    <name type="scientific">marine metagenome</name>
    <dbReference type="NCBI Taxonomy" id="408172"/>
    <lineage>
        <taxon>unclassified sequences</taxon>
        <taxon>metagenomes</taxon>
        <taxon>ecological metagenomes</taxon>
    </lineage>
</organism>
<accession>A0A382VQX4</accession>
<dbReference type="AlphaFoldDB" id="A0A382VQX4"/>
<dbReference type="PANTHER" id="PTHR12277">
    <property type="entry name" value="ALPHA/BETA HYDROLASE DOMAIN-CONTAINING PROTEIN"/>
    <property type="match status" value="1"/>
</dbReference>
<dbReference type="PANTHER" id="PTHR12277:SF81">
    <property type="entry name" value="PROTEIN ABHD13"/>
    <property type="match status" value="1"/>
</dbReference>
<reference evidence="1" key="1">
    <citation type="submission" date="2018-05" db="EMBL/GenBank/DDBJ databases">
        <authorList>
            <person name="Lanie J.A."/>
            <person name="Ng W.-L."/>
            <person name="Kazmierczak K.M."/>
            <person name="Andrzejewski T.M."/>
            <person name="Davidsen T.M."/>
            <person name="Wayne K.J."/>
            <person name="Tettelin H."/>
            <person name="Glass J.I."/>
            <person name="Rusch D."/>
            <person name="Podicherti R."/>
            <person name="Tsui H.-C.T."/>
            <person name="Winkler M.E."/>
        </authorList>
    </citation>
    <scope>NUCLEOTIDE SEQUENCE</scope>
</reference>
<dbReference type="InterPro" id="IPR029058">
    <property type="entry name" value="AB_hydrolase_fold"/>
</dbReference>